<protein>
    <recommendedName>
        <fullName evidence="4">serine-type D-Ala-D-Ala carboxypeptidase</fullName>
        <ecNumber evidence="4">3.4.16.4</ecNumber>
    </recommendedName>
</protein>
<dbReference type="UniPathway" id="UPA00219"/>
<evidence type="ECO:0000256" key="5">
    <source>
        <dbReference type="ARBA" id="ARBA00023136"/>
    </source>
</evidence>
<dbReference type="PANTHER" id="PTHR30627:SF26">
    <property type="entry name" value="PENICILLIN-BINDING PROTEIN 2B"/>
    <property type="match status" value="1"/>
</dbReference>
<evidence type="ECO:0000256" key="4">
    <source>
        <dbReference type="ARBA" id="ARBA00012448"/>
    </source>
</evidence>
<dbReference type="PANTHER" id="PTHR30627">
    <property type="entry name" value="PEPTIDOGLYCAN D,D-TRANSPEPTIDASE"/>
    <property type="match status" value="1"/>
</dbReference>
<proteinExistence type="inferred from homology"/>
<name>A0A6I2M5W9_9BACI</name>
<dbReference type="CDD" id="cd06576">
    <property type="entry name" value="PASTA_Pbp2x-like_1"/>
    <property type="match status" value="1"/>
</dbReference>
<dbReference type="Gene3D" id="3.40.710.10">
    <property type="entry name" value="DD-peptidase/beta-lactamase superfamily"/>
    <property type="match status" value="1"/>
</dbReference>
<dbReference type="Gene3D" id="3.30.70.2110">
    <property type="match status" value="1"/>
</dbReference>
<comment type="caution">
    <text evidence="10">The sequence shown here is derived from an EMBL/GenBank/DDBJ whole genome shotgun (WGS) entry which is preliminary data.</text>
</comment>
<comment type="catalytic activity">
    <reaction evidence="6">
        <text>Preferential cleavage: (Ac)2-L-Lys-D-Ala-|-D-Ala. Also transpeptidation of peptidyl-alanyl moieties that are N-acyl substituents of D-alanine.</text>
        <dbReference type="EC" id="3.4.16.4"/>
    </reaction>
</comment>
<keyword evidence="11" id="KW-1185">Reference proteome</keyword>
<dbReference type="SUPFAM" id="SSF56519">
    <property type="entry name" value="Penicillin binding protein dimerisation domain"/>
    <property type="match status" value="1"/>
</dbReference>
<keyword evidence="8" id="KW-0812">Transmembrane</keyword>
<dbReference type="Pfam" id="PF03793">
    <property type="entry name" value="PASTA"/>
    <property type="match status" value="2"/>
</dbReference>
<evidence type="ECO:0000256" key="1">
    <source>
        <dbReference type="ARBA" id="ARBA00004370"/>
    </source>
</evidence>
<dbReference type="EC" id="3.4.16.4" evidence="4"/>
<evidence type="ECO:0000256" key="3">
    <source>
        <dbReference type="ARBA" id="ARBA00007171"/>
    </source>
</evidence>
<dbReference type="InterPro" id="IPR050515">
    <property type="entry name" value="Beta-lactam/transpept"/>
</dbReference>
<dbReference type="GO" id="GO:0008658">
    <property type="term" value="F:penicillin binding"/>
    <property type="evidence" value="ECO:0007669"/>
    <property type="project" value="InterPro"/>
</dbReference>
<organism evidence="10 11">
    <name type="scientific">Metabacillus idriensis</name>
    <dbReference type="NCBI Taxonomy" id="324768"/>
    <lineage>
        <taxon>Bacteria</taxon>
        <taxon>Bacillati</taxon>
        <taxon>Bacillota</taxon>
        <taxon>Bacilli</taxon>
        <taxon>Bacillales</taxon>
        <taxon>Bacillaceae</taxon>
        <taxon>Metabacillus</taxon>
    </lineage>
</organism>
<feature type="transmembrane region" description="Helical" evidence="8">
    <location>
        <begin position="12"/>
        <end position="33"/>
    </location>
</feature>
<dbReference type="PROSITE" id="PS51178">
    <property type="entry name" value="PASTA"/>
    <property type="match status" value="2"/>
</dbReference>
<evidence type="ECO:0000313" key="10">
    <source>
        <dbReference type="EMBL" id="MRX53560.1"/>
    </source>
</evidence>
<dbReference type="GO" id="GO:0009252">
    <property type="term" value="P:peptidoglycan biosynthetic process"/>
    <property type="evidence" value="ECO:0007669"/>
    <property type="project" value="UniProtKB-UniPathway"/>
</dbReference>
<dbReference type="Gene3D" id="3.90.1310.10">
    <property type="entry name" value="Penicillin-binding protein 2a (Domain 2)"/>
    <property type="match status" value="1"/>
</dbReference>
<dbReference type="SUPFAM" id="SSF56601">
    <property type="entry name" value="beta-lactamase/transpeptidase-like"/>
    <property type="match status" value="1"/>
</dbReference>
<accession>A0A6I2M5W9</accession>
<reference evidence="10 11" key="1">
    <citation type="submission" date="2019-11" db="EMBL/GenBank/DDBJ databases">
        <title>Bacillus idriensis genome.</title>
        <authorList>
            <person name="Konopka E.N."/>
            <person name="Newman J.D."/>
        </authorList>
    </citation>
    <scope>NUCLEOTIDE SEQUENCE [LARGE SCALE GENOMIC DNA]</scope>
    <source>
        <strain evidence="10 11">DSM 19097</strain>
    </source>
</reference>
<dbReference type="SUPFAM" id="SSF54184">
    <property type="entry name" value="Penicillin-binding protein 2x (pbp-2x), c-terminal domain"/>
    <property type="match status" value="2"/>
</dbReference>
<keyword evidence="8" id="KW-1133">Transmembrane helix</keyword>
<dbReference type="RefSeq" id="WP_154318166.1">
    <property type="nucleotide sequence ID" value="NZ_CAJGAA010000001.1"/>
</dbReference>
<evidence type="ECO:0000256" key="8">
    <source>
        <dbReference type="SAM" id="Phobius"/>
    </source>
</evidence>
<dbReference type="EMBL" id="WKKF01000001">
    <property type="protein sequence ID" value="MRX53560.1"/>
    <property type="molecule type" value="Genomic_DNA"/>
</dbReference>
<dbReference type="InterPro" id="IPR001460">
    <property type="entry name" value="PCN-bd_Tpept"/>
</dbReference>
<dbReference type="AlphaFoldDB" id="A0A6I2M5W9"/>
<dbReference type="Pfam" id="PF03717">
    <property type="entry name" value="PBP_dimer"/>
    <property type="match status" value="1"/>
</dbReference>
<dbReference type="Pfam" id="PF00905">
    <property type="entry name" value="Transpeptidase"/>
    <property type="match status" value="1"/>
</dbReference>
<dbReference type="SMART" id="SM00740">
    <property type="entry name" value="PASTA"/>
    <property type="match status" value="2"/>
</dbReference>
<feature type="domain" description="PASTA" evidence="9">
    <location>
        <begin position="656"/>
        <end position="715"/>
    </location>
</feature>
<gene>
    <name evidence="10" type="ORF">GJU41_06215</name>
</gene>
<dbReference type="GO" id="GO:0009002">
    <property type="term" value="F:serine-type D-Ala-D-Ala carboxypeptidase activity"/>
    <property type="evidence" value="ECO:0007669"/>
    <property type="project" value="UniProtKB-EC"/>
</dbReference>
<dbReference type="InterPro" id="IPR012338">
    <property type="entry name" value="Beta-lactam/transpept-like"/>
</dbReference>
<evidence type="ECO:0000259" key="9">
    <source>
        <dbReference type="PROSITE" id="PS51178"/>
    </source>
</evidence>
<comment type="pathway">
    <text evidence="2">Cell wall biogenesis; peptidoglycan biosynthesis.</text>
</comment>
<dbReference type="InterPro" id="IPR005543">
    <property type="entry name" value="PASTA_dom"/>
</dbReference>
<comment type="subcellular location">
    <subcellularLocation>
        <location evidence="1">Membrane</location>
    </subcellularLocation>
</comment>
<evidence type="ECO:0000256" key="7">
    <source>
        <dbReference type="SAM" id="MobiDB-lite"/>
    </source>
</evidence>
<sequence length="734" mass="81312">MTQPKNINMNRGAAILTLIFALLFFVLIIRFLYLQTTGEVNGEILAARAQEQYERKRSIEASRGAILDRKGEVIAQDTSTYTLVAVLDDSMTTSAKNPKHVVEPEETAEKLAPLLEMEESEVEKILTKDAFQVEFGPAGRNISHELKVKIEKMKLPGIAFTRDTHRYYPNGTFASHIIGYAQKDEKTKNTVGMFGIEKSLDKYLQDNDGYKVYEADKQGFTLPNGDEKIVAPENGNTVHLTLDQKVQTFLEDAMNEAAEEYEPEKIIGIVADPKTGKVLAMGQRPSFDPNVRDINNYYNDAVAYPFEPGSTMKIFTLAAAIEEGVFNRNELYQSGAYKVEGGRIRDHNKTGWGTISFLEGVQRSSNVAMAILAKEKLGPDRFMQYMNKFGLNEKTGIDLPNEANGKFNYKYDIEKVTTAFGQGSTVTPIQQVQAATAIANGGKMMKPYIIDKIVDVDHDKVIKQNKPEVAGTPISEKTSKEVLDILETVVSSEKGTGRPYQIEGYEVAGKTGTAQIPGSDGKYLSGRDNFIFSFLGMAPKEDPELLVYVAVQQPKLKDTETGSMPVSSVFNTVMKNSLQYLKIQPSEEAEEQPKKTETEIGAEVPSFVGENPASAEKWLKSNNIHPLILGSGNEIAAQYPEAGTKMIVNERVLLKTDGKVIMPDLKGWSSRDVMKLANFLDLNLKINGNGYVVSQNLSKNETVNENDQLIVKLESPEQPSSGGNEQADEEEEIR</sequence>
<feature type="domain" description="PASTA" evidence="9">
    <location>
        <begin position="598"/>
        <end position="655"/>
    </location>
</feature>
<dbReference type="CDD" id="cd06575">
    <property type="entry name" value="PASTA_Pbp2x-like_2"/>
    <property type="match status" value="1"/>
</dbReference>
<keyword evidence="5 8" id="KW-0472">Membrane</keyword>
<dbReference type="GO" id="GO:0071555">
    <property type="term" value="P:cell wall organization"/>
    <property type="evidence" value="ECO:0007669"/>
    <property type="project" value="TreeGrafter"/>
</dbReference>
<comment type="similarity">
    <text evidence="3">Belongs to the transpeptidase family.</text>
</comment>
<evidence type="ECO:0000256" key="6">
    <source>
        <dbReference type="ARBA" id="ARBA00034000"/>
    </source>
</evidence>
<evidence type="ECO:0000256" key="2">
    <source>
        <dbReference type="ARBA" id="ARBA00004752"/>
    </source>
</evidence>
<dbReference type="Proteomes" id="UP000441585">
    <property type="component" value="Unassembled WGS sequence"/>
</dbReference>
<dbReference type="GO" id="GO:0005886">
    <property type="term" value="C:plasma membrane"/>
    <property type="evidence" value="ECO:0007669"/>
    <property type="project" value="TreeGrafter"/>
</dbReference>
<dbReference type="InterPro" id="IPR036138">
    <property type="entry name" value="PBP_dimer_sf"/>
</dbReference>
<dbReference type="FunFam" id="3.40.710.10:FF:000026">
    <property type="entry name" value="Penicillin-binding protein 1"/>
    <property type="match status" value="1"/>
</dbReference>
<evidence type="ECO:0000313" key="11">
    <source>
        <dbReference type="Proteomes" id="UP000441585"/>
    </source>
</evidence>
<dbReference type="InterPro" id="IPR005311">
    <property type="entry name" value="PBP_dimer"/>
</dbReference>
<feature type="region of interest" description="Disordered" evidence="7">
    <location>
        <begin position="712"/>
        <end position="734"/>
    </location>
</feature>